<evidence type="ECO:0000259" key="1">
    <source>
        <dbReference type="Pfam" id="PF13521"/>
    </source>
</evidence>
<sequence length="179" mass="19725">MNLRTIITGGPGAGKTTLIETLAQRGFAVCDESGRAVIREQMSIGGCGVPWRDPQRFAGLMLARDIRAWHRSSGASAPVFYDRGIPDIAGYLTLCGYPIPPCLAEAISRYRYATDVIILPPWRDVYAQDNERKQSWQEAVETWKAMAATYEQHGYRLTTLPPAPPAARAAQAMEIISGR</sequence>
<dbReference type="SUPFAM" id="SSF52540">
    <property type="entry name" value="P-loop containing nucleoside triphosphate hydrolases"/>
    <property type="match status" value="1"/>
</dbReference>
<protein>
    <submittedName>
        <fullName evidence="2">ATPase</fullName>
    </submittedName>
</protein>
<evidence type="ECO:0000313" key="2">
    <source>
        <dbReference type="EMBL" id="KMK16495.1"/>
    </source>
</evidence>
<organism evidence="2 3">
    <name type="scientific">Pluralibacter gergoviae</name>
    <name type="common">Enterobacter gergoviae</name>
    <dbReference type="NCBI Taxonomy" id="61647"/>
    <lineage>
        <taxon>Bacteria</taxon>
        <taxon>Pseudomonadati</taxon>
        <taxon>Pseudomonadota</taxon>
        <taxon>Gammaproteobacteria</taxon>
        <taxon>Enterobacterales</taxon>
        <taxon>Enterobacteriaceae</taxon>
        <taxon>Pluralibacter</taxon>
    </lineage>
</organism>
<evidence type="ECO:0000313" key="3">
    <source>
        <dbReference type="Proteomes" id="UP000036196"/>
    </source>
</evidence>
<dbReference type="eggNOG" id="COG3911">
    <property type="taxonomic scope" value="Bacteria"/>
</dbReference>
<dbReference type="Pfam" id="PF13521">
    <property type="entry name" value="AAA_28"/>
    <property type="match status" value="1"/>
</dbReference>
<dbReference type="InterPro" id="IPR027417">
    <property type="entry name" value="P-loop_NTPase"/>
</dbReference>
<accession>A0A0J5KJG0</accession>
<dbReference type="InterPro" id="IPR038727">
    <property type="entry name" value="NadR/Ttd14_AAA_dom"/>
</dbReference>
<dbReference type="EMBL" id="LDZF01000001">
    <property type="protein sequence ID" value="KMK16495.1"/>
    <property type="molecule type" value="Genomic_DNA"/>
</dbReference>
<dbReference type="PATRIC" id="fig|61647.15.peg.149"/>
<proteinExistence type="predicted"/>
<comment type="caution">
    <text evidence="2">The sequence shown here is derived from an EMBL/GenBank/DDBJ whole genome shotgun (WGS) entry which is preliminary data.</text>
</comment>
<dbReference type="RefSeq" id="WP_048277875.1">
    <property type="nucleotide sequence ID" value="NZ_DAMADZ010000056.1"/>
</dbReference>
<name>A0A0J5KJG0_PLUGE</name>
<keyword evidence="3" id="KW-1185">Reference proteome</keyword>
<reference evidence="2 3" key="1">
    <citation type="submission" date="2015-05" db="EMBL/GenBank/DDBJ databases">
        <title>Genome sequences of Pluralibacter gergoviae.</title>
        <authorList>
            <person name="Greninger A.L."/>
            <person name="Miller S."/>
        </authorList>
    </citation>
    <scope>NUCLEOTIDE SEQUENCE [LARGE SCALE GENOMIC DNA]</scope>
    <source>
        <strain evidence="2 3">JS81F13</strain>
    </source>
</reference>
<feature type="domain" description="NadR/Ttd14 AAA" evidence="1">
    <location>
        <begin position="5"/>
        <end position="166"/>
    </location>
</feature>
<dbReference type="AlphaFoldDB" id="A0A0J5KJG0"/>
<gene>
    <name evidence="2" type="ORF">ABW06_00695</name>
</gene>
<dbReference type="Gene3D" id="3.40.50.300">
    <property type="entry name" value="P-loop containing nucleotide triphosphate hydrolases"/>
    <property type="match status" value="1"/>
</dbReference>
<dbReference type="Proteomes" id="UP000036196">
    <property type="component" value="Unassembled WGS sequence"/>
</dbReference>